<proteinExistence type="predicted"/>
<dbReference type="OrthoDB" id="3553699at2"/>
<name>A0A1B2HDX6_9PSEU</name>
<evidence type="ECO:0000259" key="1">
    <source>
        <dbReference type="Pfam" id="PF04486"/>
    </source>
</evidence>
<organism evidence="2 3">
    <name type="scientific">Lentzea guizhouensis</name>
    <dbReference type="NCBI Taxonomy" id="1586287"/>
    <lineage>
        <taxon>Bacteria</taxon>
        <taxon>Bacillati</taxon>
        <taxon>Actinomycetota</taxon>
        <taxon>Actinomycetes</taxon>
        <taxon>Pseudonocardiales</taxon>
        <taxon>Pseudonocardiaceae</taxon>
        <taxon>Lentzea</taxon>
    </lineage>
</organism>
<gene>
    <name evidence="2" type="ORF">BBK82_07385</name>
</gene>
<feature type="domain" description="SchA/CurD-like" evidence="1">
    <location>
        <begin position="25"/>
        <end position="132"/>
    </location>
</feature>
<dbReference type="STRING" id="1586287.BBK82_07385"/>
<evidence type="ECO:0000313" key="3">
    <source>
        <dbReference type="Proteomes" id="UP000093053"/>
    </source>
</evidence>
<evidence type="ECO:0000313" key="2">
    <source>
        <dbReference type="EMBL" id="ANZ35930.1"/>
    </source>
</evidence>
<reference evidence="2 3" key="1">
    <citation type="submission" date="2016-07" db="EMBL/GenBank/DDBJ databases">
        <title>Complete genome sequence of the Lentzea guizhouensis DHS C013.</title>
        <authorList>
            <person name="Cao C."/>
        </authorList>
    </citation>
    <scope>NUCLEOTIDE SEQUENCE [LARGE SCALE GENOMIC DNA]</scope>
    <source>
        <strain evidence="2 3">DHS C013</strain>
    </source>
</reference>
<dbReference type="AlphaFoldDB" id="A0A1B2HDX6"/>
<protein>
    <recommendedName>
        <fullName evidence="1">SchA/CurD-like domain-containing protein</fullName>
    </recommendedName>
</protein>
<dbReference type="Proteomes" id="UP000093053">
    <property type="component" value="Chromosome"/>
</dbReference>
<keyword evidence="3" id="KW-1185">Reference proteome</keyword>
<accession>A0A1B2HDX6</accession>
<dbReference type="EMBL" id="CP016793">
    <property type="protein sequence ID" value="ANZ35930.1"/>
    <property type="molecule type" value="Genomic_DNA"/>
</dbReference>
<dbReference type="KEGG" id="led:BBK82_07385"/>
<dbReference type="InterPro" id="IPR007575">
    <property type="entry name" value="SchA_CurD-like"/>
</dbReference>
<dbReference type="Pfam" id="PF04486">
    <property type="entry name" value="SchA_CurD"/>
    <property type="match status" value="1"/>
</dbReference>
<sequence>MNERSPGGHCGGFPAVTTTGGRTVDRYALTFPVRAGSEAKAADILFRCAHLPVCRPETGWALLERTSVFIAGRVVVRVVDITCPPSQAVRHLAEQPQILAVEQRLRPHLVHDCDVTDEASLRRFLATTVMRVASGNGRTGRLPRRAVLYESLPGHASELAQRLAGITVTSGGTTVFRRRDLVVHLTEADDESPPVPLVGLVTPFARLAQPMTLVTDRSVGAVA</sequence>
<dbReference type="RefSeq" id="WP_065914337.1">
    <property type="nucleotide sequence ID" value="NZ_CP016793.1"/>
</dbReference>